<dbReference type="OrthoDB" id="227596at2"/>
<dbReference type="GO" id="GO:0016020">
    <property type="term" value="C:membrane"/>
    <property type="evidence" value="ECO:0007669"/>
    <property type="project" value="InterPro"/>
</dbReference>
<evidence type="ECO:0000256" key="3">
    <source>
        <dbReference type="ARBA" id="ARBA00022553"/>
    </source>
</evidence>
<dbReference type="AlphaFoldDB" id="A0A0K1JKB9"/>
<sequence length="400" mass="43533">MSIPVPSRRRRLWGESWRILAAALVGLLVWLGVAGPDNNVGYQREDLWPLIDLGIGVVTLAALPFRRRWPMFIAIAFAILTAFTASTVASAGIAMISLCAHRRWRQILPATIIWVASGVMFGVIHPSTNDTQADRISNIVISLLATGFCVAIGLFIGARRELIRNLHERAETAEREQSQRVAQARVGERARIAREMHDVLAHRISLVAMHSGALTYRKDLSQDEVQSAAAIIQQNAHKALTELREVLGVLRETTPAGASPEAPQPVLSDVVELVEAYKHVDGGVALALRVDVDDVPELVSRNAFRIVQESLTNASKHAPGQPVRVTIAGDPGERLLLEVRNPVDKAEAGTTSPVGLPSSGLGLIGLTERAVLSGGELHYGLDRRHEFVVAAWLPWDRAES</sequence>
<evidence type="ECO:0000256" key="9">
    <source>
        <dbReference type="SAM" id="Phobius"/>
    </source>
</evidence>
<dbReference type="GO" id="GO:0000155">
    <property type="term" value="F:phosphorelay sensor kinase activity"/>
    <property type="evidence" value="ECO:0007669"/>
    <property type="project" value="InterPro"/>
</dbReference>
<feature type="transmembrane region" description="Helical" evidence="9">
    <location>
        <begin position="47"/>
        <end position="65"/>
    </location>
</feature>
<feature type="transmembrane region" description="Helical" evidence="9">
    <location>
        <begin position="16"/>
        <end position="35"/>
    </location>
</feature>
<dbReference type="Gene3D" id="1.20.5.1930">
    <property type="match status" value="1"/>
</dbReference>
<keyword evidence="6" id="KW-0418">Kinase</keyword>
<evidence type="ECO:0000256" key="6">
    <source>
        <dbReference type="ARBA" id="ARBA00022777"/>
    </source>
</evidence>
<feature type="transmembrane region" description="Helical" evidence="9">
    <location>
        <begin position="136"/>
        <end position="156"/>
    </location>
</feature>
<keyword evidence="7" id="KW-0067">ATP-binding</keyword>
<dbReference type="EC" id="2.7.13.3" evidence="2"/>
<organism evidence="11 12">
    <name type="scientific">Luteipulveratus mongoliensis</name>
    <dbReference type="NCBI Taxonomy" id="571913"/>
    <lineage>
        <taxon>Bacteria</taxon>
        <taxon>Bacillati</taxon>
        <taxon>Actinomycetota</taxon>
        <taxon>Actinomycetes</taxon>
        <taxon>Micrococcales</taxon>
        <taxon>Dermacoccaceae</taxon>
        <taxon>Luteipulveratus</taxon>
    </lineage>
</organism>
<dbReference type="Pfam" id="PF07730">
    <property type="entry name" value="HisKA_3"/>
    <property type="match status" value="1"/>
</dbReference>
<keyword evidence="5" id="KW-0547">Nucleotide-binding</keyword>
<dbReference type="PATRIC" id="fig|571913.6.peg.3465"/>
<evidence type="ECO:0000256" key="2">
    <source>
        <dbReference type="ARBA" id="ARBA00012438"/>
    </source>
</evidence>
<dbReference type="Proteomes" id="UP000066480">
    <property type="component" value="Chromosome"/>
</dbReference>
<keyword evidence="12" id="KW-1185">Reference proteome</keyword>
<keyword evidence="4" id="KW-0808">Transferase</keyword>
<dbReference type="Gene3D" id="3.30.565.10">
    <property type="entry name" value="Histidine kinase-like ATPase, C-terminal domain"/>
    <property type="match status" value="1"/>
</dbReference>
<evidence type="ECO:0000313" key="11">
    <source>
        <dbReference type="EMBL" id="AKU17169.1"/>
    </source>
</evidence>
<keyword evidence="3" id="KW-0597">Phosphoprotein</keyword>
<dbReference type="PANTHER" id="PTHR24421:SF10">
    <property type="entry name" value="NITRATE_NITRITE SENSOR PROTEIN NARQ"/>
    <property type="match status" value="1"/>
</dbReference>
<evidence type="ECO:0000256" key="1">
    <source>
        <dbReference type="ARBA" id="ARBA00000085"/>
    </source>
</evidence>
<dbReference type="KEGG" id="lmoi:VV02_17085"/>
<keyword evidence="8" id="KW-0902">Two-component regulatory system</keyword>
<evidence type="ECO:0000256" key="8">
    <source>
        <dbReference type="ARBA" id="ARBA00023012"/>
    </source>
</evidence>
<keyword evidence="9" id="KW-1133">Transmembrane helix</keyword>
<protein>
    <recommendedName>
        <fullName evidence="2">histidine kinase</fullName>
        <ecNumber evidence="2">2.7.13.3</ecNumber>
    </recommendedName>
</protein>
<evidence type="ECO:0000259" key="10">
    <source>
        <dbReference type="Pfam" id="PF07730"/>
    </source>
</evidence>
<feature type="transmembrane region" description="Helical" evidence="9">
    <location>
        <begin position="71"/>
        <end position="95"/>
    </location>
</feature>
<accession>A0A0K1JKB9</accession>
<evidence type="ECO:0000313" key="12">
    <source>
        <dbReference type="Proteomes" id="UP000066480"/>
    </source>
</evidence>
<keyword evidence="9" id="KW-0812">Transmembrane</keyword>
<comment type="catalytic activity">
    <reaction evidence="1">
        <text>ATP + protein L-histidine = ADP + protein N-phospho-L-histidine.</text>
        <dbReference type="EC" id="2.7.13.3"/>
    </reaction>
</comment>
<proteinExistence type="predicted"/>
<feature type="domain" description="Signal transduction histidine kinase subgroup 3 dimerisation and phosphoacceptor" evidence="10">
    <location>
        <begin position="188"/>
        <end position="253"/>
    </location>
</feature>
<evidence type="ECO:0000256" key="5">
    <source>
        <dbReference type="ARBA" id="ARBA00022741"/>
    </source>
</evidence>
<reference evidence="11 12" key="1">
    <citation type="submission" date="2015-03" db="EMBL/GenBank/DDBJ databases">
        <title>Luteipulveratus halotolerans sp. nov., a novel actinobacterium (Dermacoccaceae) from Sarawak, Malaysia.</title>
        <authorList>
            <person name="Juboi H."/>
            <person name="Basik A."/>
            <person name="Shamsul S.S."/>
            <person name="Arnold P."/>
            <person name="Schmitt E.K."/>
            <person name="Sanglier J.-J."/>
            <person name="Yeo T."/>
        </authorList>
    </citation>
    <scope>NUCLEOTIDE SEQUENCE [LARGE SCALE GENOMIC DNA]</scope>
    <source>
        <strain evidence="11 12">MN07-A0370</strain>
    </source>
</reference>
<keyword evidence="9" id="KW-0472">Membrane</keyword>
<dbReference type="InterPro" id="IPR011712">
    <property type="entry name" value="Sig_transdc_His_kin_sub3_dim/P"/>
</dbReference>
<dbReference type="CDD" id="cd16917">
    <property type="entry name" value="HATPase_UhpB-NarQ-NarX-like"/>
    <property type="match status" value="1"/>
</dbReference>
<dbReference type="PANTHER" id="PTHR24421">
    <property type="entry name" value="NITRATE/NITRITE SENSOR PROTEIN NARX-RELATED"/>
    <property type="match status" value="1"/>
</dbReference>
<dbReference type="EMBL" id="CP011112">
    <property type="protein sequence ID" value="AKU17169.1"/>
    <property type="molecule type" value="Genomic_DNA"/>
</dbReference>
<evidence type="ECO:0000256" key="4">
    <source>
        <dbReference type="ARBA" id="ARBA00022679"/>
    </source>
</evidence>
<dbReference type="InterPro" id="IPR036890">
    <property type="entry name" value="HATPase_C_sf"/>
</dbReference>
<dbReference type="GO" id="GO:0005524">
    <property type="term" value="F:ATP binding"/>
    <property type="evidence" value="ECO:0007669"/>
    <property type="project" value="UniProtKB-KW"/>
</dbReference>
<gene>
    <name evidence="11" type="ORF">VV02_17085</name>
</gene>
<dbReference type="SUPFAM" id="SSF55874">
    <property type="entry name" value="ATPase domain of HSP90 chaperone/DNA topoisomerase II/histidine kinase"/>
    <property type="match status" value="1"/>
</dbReference>
<evidence type="ECO:0000256" key="7">
    <source>
        <dbReference type="ARBA" id="ARBA00022840"/>
    </source>
</evidence>
<dbReference type="InterPro" id="IPR050482">
    <property type="entry name" value="Sensor_HK_TwoCompSys"/>
</dbReference>
<dbReference type="STRING" id="571913.VV02_17085"/>
<dbReference type="RefSeq" id="WP_052593367.1">
    <property type="nucleotide sequence ID" value="NZ_CP011112.1"/>
</dbReference>
<name>A0A0K1JKB9_9MICO</name>
<feature type="transmembrane region" description="Helical" evidence="9">
    <location>
        <begin position="107"/>
        <end position="124"/>
    </location>
</feature>
<dbReference type="GO" id="GO:0046983">
    <property type="term" value="F:protein dimerization activity"/>
    <property type="evidence" value="ECO:0007669"/>
    <property type="project" value="InterPro"/>
</dbReference>